<dbReference type="EMBL" id="VIFM01000004">
    <property type="protein sequence ID" value="TQF17685.1"/>
    <property type="molecule type" value="Genomic_DNA"/>
</dbReference>
<dbReference type="AlphaFoldDB" id="A0A540X8Q0"/>
<proteinExistence type="predicted"/>
<reference evidence="1 2" key="1">
    <citation type="submission" date="2019-06" db="EMBL/GenBank/DDBJ databases">
        <authorList>
            <person name="Livingstone P."/>
            <person name="Whitworth D."/>
        </authorList>
    </citation>
    <scope>NUCLEOTIDE SEQUENCE [LARGE SCALE GENOMIC DNA]</scope>
    <source>
        <strain evidence="1 2">AM401</strain>
    </source>
</reference>
<name>A0A540X8Q0_9BACT</name>
<dbReference type="Proteomes" id="UP000315369">
    <property type="component" value="Unassembled WGS sequence"/>
</dbReference>
<dbReference type="RefSeq" id="WP_141640589.1">
    <property type="nucleotide sequence ID" value="NZ_VIFM01000004.1"/>
</dbReference>
<evidence type="ECO:0000313" key="2">
    <source>
        <dbReference type="Proteomes" id="UP000315369"/>
    </source>
</evidence>
<accession>A0A540X8Q0</accession>
<evidence type="ECO:0000313" key="1">
    <source>
        <dbReference type="EMBL" id="TQF17685.1"/>
    </source>
</evidence>
<organism evidence="1 2">
    <name type="scientific">Myxococcus llanfairpwllgwyngyllgogerychwyrndrobwllllantysiliogogogochensis</name>
    <dbReference type="NCBI Taxonomy" id="2590453"/>
    <lineage>
        <taxon>Bacteria</taxon>
        <taxon>Pseudomonadati</taxon>
        <taxon>Myxococcota</taxon>
        <taxon>Myxococcia</taxon>
        <taxon>Myxococcales</taxon>
        <taxon>Cystobacterineae</taxon>
        <taxon>Myxococcaceae</taxon>
        <taxon>Myxococcus</taxon>
    </lineage>
</organism>
<gene>
    <name evidence="1" type="ORF">FJV41_01565</name>
</gene>
<protein>
    <submittedName>
        <fullName evidence="1">Uncharacterized protein</fullName>
    </submittedName>
</protein>
<comment type="caution">
    <text evidence="1">The sequence shown here is derived from an EMBL/GenBank/DDBJ whole genome shotgun (WGS) entry which is preliminary data.</text>
</comment>
<keyword evidence="2" id="KW-1185">Reference proteome</keyword>
<sequence>MSDTRVGATLTYTGTATPPTAAQIPVDTAGLVVALDVPAGVALVRAALTVRAPSDDVTVNLSPTATLATSGGQTVLDPAQPITWLSLDWGARRPLSSVDVRLPTSPTQTEKKGRLSVAEGGAWYPPTPSDTVSVNAVAPAPLPGILASRLLVEFVEASSAPPPVGTPKTLAATQVASIALRAPARPPDLTATVGVGAGALFFHHALPLLPRQELVLEDALSDALQRAWPVDLKSGAVAVALRSSGLGMFDRVQLVMDTLEVIQRWSDGAESQTLAVNTDSSVSARVTVPRDRALSEVRFHVQHQLHDEDLPLAPRPPSMPALSHHCGSGYSAAQAFRATRATGPLAALDLHLRPLTRRVVGTLAFHADVHDRPDDAPLAGGSIPLLLEQEGSAPWASRWVAFTPGKPLALGTGPWWAVLTVDEGDVLWSLTDHAETAPTPGSLTPGTALHRTEALGPWLPRENGLPGAEEDAEALWACSRPRLRPLTAVPPLPPRLQLRWGTKVLDVTAREDGSVALDAKALATLTPPGGTGSPPPLEVLVQSRVAGDITLSGLQVVIPQRETYPLFPR</sequence>
<dbReference type="OrthoDB" id="5378322at2"/>